<keyword evidence="1" id="KW-0472">Membrane</keyword>
<evidence type="ECO:0000313" key="4">
    <source>
        <dbReference type="Proteomes" id="UP001304515"/>
    </source>
</evidence>
<keyword evidence="1" id="KW-0812">Transmembrane</keyword>
<sequence>MKVICGLLALPIMLESCAVYKQESISIDTAVLTKDKVAVKTTSKTKLKFDQIEKVDSVYYGLNKVNKTFKKTALDTTKIASIHKYDKKNSTISTIVLIAFPVIIVVVIAAASWTPDFSFGGDGM</sequence>
<organism evidence="2">
    <name type="scientific">Flavobacterium capsici</name>
    <dbReference type="NCBI Taxonomy" id="3075618"/>
    <lineage>
        <taxon>Bacteria</taxon>
        <taxon>Pseudomonadati</taxon>
        <taxon>Bacteroidota</taxon>
        <taxon>Flavobacteriia</taxon>
        <taxon>Flavobacteriales</taxon>
        <taxon>Flavobacteriaceae</taxon>
        <taxon>Flavobacterium</taxon>
    </lineage>
</organism>
<proteinExistence type="predicted"/>
<gene>
    <name evidence="3" type="ORF">RN605_01280</name>
    <name evidence="2" type="ORF">RN608_07980</name>
</gene>
<reference evidence="2 4" key="1">
    <citation type="submission" date="2023-09" db="EMBL/GenBank/DDBJ databases">
        <title>Flavobacterium sp. a novel bacteria isolate from Pepper rhizosphere.</title>
        <authorList>
            <person name="Peng Y."/>
            <person name="Lee J."/>
        </authorList>
    </citation>
    <scope>NUCLEOTIDE SEQUENCE</scope>
    <source>
        <strain evidence="2">PMR2A8</strain>
        <strain evidence="3 4">PMTSA4</strain>
    </source>
</reference>
<dbReference type="RefSeq" id="WP_313321599.1">
    <property type="nucleotide sequence ID" value="NZ_CP134878.1"/>
</dbReference>
<feature type="transmembrane region" description="Helical" evidence="1">
    <location>
        <begin position="92"/>
        <end position="114"/>
    </location>
</feature>
<protein>
    <submittedName>
        <fullName evidence="2">Uncharacterized protein</fullName>
    </submittedName>
</protein>
<dbReference type="EMBL" id="CP134878">
    <property type="protein sequence ID" value="WNM17949.1"/>
    <property type="molecule type" value="Genomic_DNA"/>
</dbReference>
<keyword evidence="1" id="KW-1133">Transmembrane helix</keyword>
<evidence type="ECO:0000256" key="1">
    <source>
        <dbReference type="SAM" id="Phobius"/>
    </source>
</evidence>
<name>A0AA96ETJ7_9FLAO</name>
<keyword evidence="4" id="KW-1185">Reference proteome</keyword>
<dbReference type="EMBL" id="CP134890">
    <property type="protein sequence ID" value="WNM22001.1"/>
    <property type="molecule type" value="Genomic_DNA"/>
</dbReference>
<dbReference type="KEGG" id="fcj:RN605_01280"/>
<dbReference type="Proteomes" id="UP001304515">
    <property type="component" value="Chromosome"/>
</dbReference>
<evidence type="ECO:0000313" key="2">
    <source>
        <dbReference type="EMBL" id="WNM17949.1"/>
    </source>
</evidence>
<accession>A0AA96ETJ7</accession>
<accession>A0AA96F5J4</accession>
<dbReference type="AlphaFoldDB" id="A0AA96ETJ7"/>
<evidence type="ECO:0000313" key="3">
    <source>
        <dbReference type="EMBL" id="WNM22001.1"/>
    </source>
</evidence>